<protein>
    <submittedName>
        <fullName evidence="3">Uncharacterized protein</fullName>
    </submittedName>
</protein>
<gene>
    <name evidence="3" type="ORF">PECAL_3P09860</name>
</gene>
<keyword evidence="4" id="KW-1185">Reference proteome</keyword>
<sequence>MAYRHRWAAMLLLALAAAATNARAASTPTRSTPGVINGEDMTRVRAVEAWLDKGGPPPQSWEVKTKADVSIGKELARGRSKCVRHGRLGTRKVVVVAVCPVSNSSAFAGHNYKELHAAGEALKRRHHLVEEMYFLEVLRGRPGIPTLRGAFLENGDLSIVVDDCGARITGVDRKRQPIASDAWRAFAKRDPLGAARALLEVFRSVVDYGGYFIKDFTPHQFTLHGNKLYLVDGPDVALDGPMATFLRGRPGFALCGNQPVDGARRRVAACSNALPSLPHQKACRAACPAMRTRFSSGPACCCPYPGTCASTAARDLCQLDQTRCYLIQNRPHATDAATAWWALPLILVEARGAAQTAVAVARGRLLDHKGRRATFGFVLNELEESQRPLLRRRLDAKRRQEVERMDRTVNGTDLEAPCWGMDVRGRKSCLSYDEALDADAAFPPADVGSVAFVVAWCGDGFDWVADLMTRSPGTQKVWKRLTLYQKCAVYNASAGGHEVRYTHDQSDTHAPQALDCDVTGPNTTLTSTDVRRAILKHSRAAANSSVDRALRALDVRVVPLIEPGRGYPTGPRGRANMAYSTDEAGAYLHYIARSYDNLADGTFFVHGHVHGGYEAAVRTMDWTAASGVAPQTYFGTTRREATRVPLSGGMPSALGVPVKDATRKPRGGNYQNGEFYASRLSIRRRPRSWFVQAFEIVDQDARCADVYNKIPLPRLPAPHEQWNKRSFTCPYPRKYGGGGAIEGHRRCLNQITRTRLTGYWNVFMCEPCQTPRRDPDVRIPWSKAAGLEKGRVAAGEVIRTAASLSAVRQAVTSLEQLLSKAQRDFRLLQGPDVLEVARLQEDLEVARGRLAALDPNATRPATVSPQPPALANAATAAAPPRPPTPAAASPPAPAKATNPARGKIFTQNPNPNRLVRPPTARVPFLGGRPVPQPRRFYSSGVASRTPNEEADAHV</sequence>
<reference evidence="3" key="1">
    <citation type="submission" date="2021-11" db="EMBL/GenBank/DDBJ databases">
        <authorList>
            <consortium name="Genoscope - CEA"/>
            <person name="William W."/>
        </authorList>
    </citation>
    <scope>NUCLEOTIDE SEQUENCE</scope>
</reference>
<feature type="region of interest" description="Disordered" evidence="1">
    <location>
        <begin position="856"/>
        <end position="954"/>
    </location>
</feature>
<evidence type="ECO:0000313" key="3">
    <source>
        <dbReference type="EMBL" id="CAH0371063.1"/>
    </source>
</evidence>
<dbReference type="EMBL" id="CAKKNE010000003">
    <property type="protein sequence ID" value="CAH0371063.1"/>
    <property type="molecule type" value="Genomic_DNA"/>
</dbReference>
<evidence type="ECO:0000256" key="1">
    <source>
        <dbReference type="SAM" id="MobiDB-lite"/>
    </source>
</evidence>
<proteinExistence type="predicted"/>
<accession>A0A8J2SE30</accession>
<feature type="compositionally biased region" description="Low complexity" evidence="1">
    <location>
        <begin position="869"/>
        <end position="878"/>
    </location>
</feature>
<feature type="compositionally biased region" description="Pro residues" evidence="1">
    <location>
        <begin position="879"/>
        <end position="893"/>
    </location>
</feature>
<dbReference type="Proteomes" id="UP000789595">
    <property type="component" value="Unassembled WGS sequence"/>
</dbReference>
<keyword evidence="2" id="KW-0732">Signal</keyword>
<feature type="chain" id="PRO_5035278156" evidence="2">
    <location>
        <begin position="25"/>
        <end position="954"/>
    </location>
</feature>
<evidence type="ECO:0000313" key="4">
    <source>
        <dbReference type="Proteomes" id="UP000789595"/>
    </source>
</evidence>
<organism evidence="3 4">
    <name type="scientific">Pelagomonas calceolata</name>
    <dbReference type="NCBI Taxonomy" id="35677"/>
    <lineage>
        <taxon>Eukaryota</taxon>
        <taxon>Sar</taxon>
        <taxon>Stramenopiles</taxon>
        <taxon>Ochrophyta</taxon>
        <taxon>Pelagophyceae</taxon>
        <taxon>Pelagomonadales</taxon>
        <taxon>Pelagomonadaceae</taxon>
        <taxon>Pelagomonas</taxon>
    </lineage>
</organism>
<name>A0A8J2SE30_9STRA</name>
<comment type="caution">
    <text evidence="3">The sequence shown here is derived from an EMBL/GenBank/DDBJ whole genome shotgun (WGS) entry which is preliminary data.</text>
</comment>
<feature type="signal peptide" evidence="2">
    <location>
        <begin position="1"/>
        <end position="24"/>
    </location>
</feature>
<dbReference type="AlphaFoldDB" id="A0A8J2SE30"/>
<evidence type="ECO:0000256" key="2">
    <source>
        <dbReference type="SAM" id="SignalP"/>
    </source>
</evidence>